<feature type="compositionally biased region" description="Low complexity" evidence="15">
    <location>
        <begin position="395"/>
        <end position="409"/>
    </location>
</feature>
<dbReference type="SMR" id="A0AAD2VKN1"/>
<evidence type="ECO:0000256" key="14">
    <source>
        <dbReference type="ARBA" id="ARBA00032228"/>
    </source>
</evidence>
<keyword evidence="10" id="KW-1133">Transmembrane helix</keyword>
<keyword evidence="5" id="KW-1032">Host cell membrane</keyword>
<dbReference type="InterPro" id="IPR037003">
    <property type="entry name" value="Tir_central_sf"/>
</dbReference>
<feature type="region of interest" description="Disordered" evidence="15">
    <location>
        <begin position="389"/>
        <end position="450"/>
    </location>
</feature>
<evidence type="ECO:0000313" key="19">
    <source>
        <dbReference type="EMBL" id="ELP2901973.1"/>
    </source>
</evidence>
<comment type="caution">
    <text evidence="19">The sequence shown here is derived from an EMBL/GenBank/DDBJ whole genome shotgun (WGS) entry which is preliminary data.</text>
</comment>
<dbReference type="GO" id="GO:0020002">
    <property type="term" value="C:host cell plasma membrane"/>
    <property type="evidence" value="ECO:0007669"/>
    <property type="project" value="UniProtKB-SubCell"/>
</dbReference>
<evidence type="ECO:0000256" key="4">
    <source>
        <dbReference type="ARBA" id="ARBA00014490"/>
    </source>
</evidence>
<dbReference type="InterPro" id="IPR022633">
    <property type="entry name" value="Transloc_intimin_rcpt_N"/>
</dbReference>
<dbReference type="InterPro" id="IPR022638">
    <property type="entry name" value="Transloc_intimin_rcpt"/>
</dbReference>
<evidence type="ECO:0000256" key="3">
    <source>
        <dbReference type="ARBA" id="ARBA00010317"/>
    </source>
</evidence>
<keyword evidence="8" id="KW-0812">Transmembrane</keyword>
<dbReference type="InterPro" id="IPR003536">
    <property type="entry name" value="Transloc_intimin_rcpt_cen_dom"/>
</dbReference>
<evidence type="ECO:0000256" key="11">
    <source>
        <dbReference type="ARBA" id="ARBA00023026"/>
    </source>
</evidence>
<evidence type="ECO:0000313" key="20">
    <source>
        <dbReference type="Proteomes" id="UP001187825"/>
    </source>
</evidence>
<feature type="region of interest" description="Disordered" evidence="15">
    <location>
        <begin position="1"/>
        <end position="36"/>
    </location>
</feature>
<evidence type="ECO:0000256" key="10">
    <source>
        <dbReference type="ARBA" id="ARBA00022989"/>
    </source>
</evidence>
<evidence type="ECO:0000256" key="7">
    <source>
        <dbReference type="ARBA" id="ARBA00022553"/>
    </source>
</evidence>
<keyword evidence="13 19" id="KW-0675">Receptor</keyword>
<comment type="similarity">
    <text evidence="3">Belongs to the Tir receptor family.</text>
</comment>
<keyword evidence="9" id="KW-1043">Host membrane</keyword>
<evidence type="ECO:0000256" key="9">
    <source>
        <dbReference type="ARBA" id="ARBA00022870"/>
    </source>
</evidence>
<evidence type="ECO:0000256" key="13">
    <source>
        <dbReference type="ARBA" id="ARBA00023170"/>
    </source>
</evidence>
<feature type="compositionally biased region" description="Low complexity" evidence="15">
    <location>
        <begin position="212"/>
        <end position="229"/>
    </location>
</feature>
<dbReference type="Pfam" id="PF07490">
    <property type="entry name" value="Tir_receptor_N"/>
    <property type="match status" value="1"/>
</dbReference>
<dbReference type="Pfam" id="PF03549">
    <property type="entry name" value="Tir_receptor_M"/>
    <property type="match status" value="1"/>
</dbReference>
<feature type="region of interest" description="Disordered" evidence="15">
    <location>
        <begin position="259"/>
        <end position="311"/>
    </location>
</feature>
<dbReference type="GO" id="GO:0005576">
    <property type="term" value="C:extracellular region"/>
    <property type="evidence" value="ECO:0007669"/>
    <property type="project" value="UniProtKB-SubCell"/>
</dbReference>
<evidence type="ECO:0000256" key="6">
    <source>
        <dbReference type="ARBA" id="ARBA00022525"/>
    </source>
</evidence>
<evidence type="ECO:0000259" key="17">
    <source>
        <dbReference type="Pfam" id="PF07489"/>
    </source>
</evidence>
<reference evidence="19" key="1">
    <citation type="submission" date="2023-10" db="EMBL/GenBank/DDBJ databases">
        <authorList>
            <consortium name="GenomeTrakr network: Whole genome sequencing for foodborne pathogen traceback"/>
        </authorList>
    </citation>
    <scope>NUCLEOTIDE SEQUENCE</scope>
    <source>
        <strain evidence="19">RM9975</strain>
    </source>
</reference>
<dbReference type="InterPro" id="IPR022639">
    <property type="entry name" value="Transloc_intimin_rcpt_C"/>
</dbReference>
<sequence length="551" mass="56975">MPIGNLGNNVNSNNLIPPAPPLPSQTDGASRGGAGQLINSTGALGSRLLFSPLRNSIADSVDSRDIPGLPVHPSRLATATSEICLLGGFEVLHDKGPLDTLNKQIGASAFRIEQQSDGSYAAIGEKNGVEVSVILNSQELQSLQAIDIEDKGRFVFTGGRGGGGHSMVTPASDIAEARAKILAKLDPNNHGGSQARNVDTRSVGVGSASGMDDSVVSETRTSSTASSVRSDPKFWVSIGAIAAGLAGLAATGITQALALTPEPDDPTTTDPEQAASAAESATRDQLTQEAFKNPENQKVSIDEIGNSIPSGELKDDVVAKIEEQAKEAGEAARQQAVESNAQAQQRYDTQYARRQEELELSSGIGYSLSSALIVGGGIGAGVTTALHRRNQPAEQTTTTTTHTVVQQQTGGNTPAQGGTDAIRAEDTSLNRRDSQRSTASTHWSDTSSAVVNPYAEVGEARNSSPARQAEEHIYDEVAADPNYSVIQNFSGNNQVTGRLMGTPGQGIQSTYAILTNNSAGLRLGMGGLTGSGGSAVNTANAAPTPGPGRFV</sequence>
<dbReference type="Pfam" id="PF07489">
    <property type="entry name" value="Tir_receptor_C"/>
    <property type="match status" value="1"/>
</dbReference>
<feature type="domain" description="Translocated intimin receptor N-terminal" evidence="18">
    <location>
        <begin position="1"/>
        <end position="270"/>
    </location>
</feature>
<keyword evidence="7" id="KW-0597">Phosphoprotein</keyword>
<evidence type="ECO:0000256" key="2">
    <source>
        <dbReference type="ARBA" id="ARBA00004613"/>
    </source>
</evidence>
<feature type="compositionally biased region" description="Polar residues" evidence="15">
    <location>
        <begin position="436"/>
        <end position="450"/>
    </location>
</feature>
<feature type="region of interest" description="Disordered" evidence="15">
    <location>
        <begin position="186"/>
        <end position="229"/>
    </location>
</feature>
<organism evidence="19 20">
    <name type="scientific">Escherichia coli O111</name>
    <dbReference type="NCBI Taxonomy" id="1055535"/>
    <lineage>
        <taxon>Bacteria</taxon>
        <taxon>Pseudomonadati</taxon>
        <taxon>Pseudomonadota</taxon>
        <taxon>Gammaproteobacteria</taxon>
        <taxon>Enterobacterales</taxon>
        <taxon>Enterobacteriaceae</taxon>
        <taxon>Escherichia</taxon>
    </lineage>
</organism>
<keyword evidence="6" id="KW-0964">Secreted</keyword>
<comment type="subcellular location">
    <subcellularLocation>
        <location evidence="1">Host cell membrane</location>
        <topology evidence="1">Multi-pass membrane protein</topology>
    </subcellularLocation>
    <subcellularLocation>
        <location evidence="2">Secreted</location>
    </subcellularLocation>
</comment>
<dbReference type="NCBIfam" id="NF033637">
    <property type="entry name" value="transloc_TIR"/>
    <property type="match status" value="1"/>
</dbReference>
<name>A0AAD2VKN1_ECOLX</name>
<dbReference type="AlphaFoldDB" id="A0AAD2VKN1"/>
<feature type="compositionally biased region" description="Polar residues" evidence="15">
    <location>
        <begin position="283"/>
        <end position="299"/>
    </location>
</feature>
<accession>A0AAD2VKN1</accession>
<protein>
    <recommendedName>
        <fullName evidence="4">Translocated intimin receptor Tir</fullName>
    </recommendedName>
    <alternativeName>
        <fullName evidence="14">Secreted effector protein Tir</fullName>
    </alternativeName>
</protein>
<keyword evidence="12" id="KW-0472">Membrane</keyword>
<evidence type="ECO:0000256" key="15">
    <source>
        <dbReference type="SAM" id="MobiDB-lite"/>
    </source>
</evidence>
<dbReference type="Proteomes" id="UP001187825">
    <property type="component" value="Unassembled WGS sequence"/>
</dbReference>
<feature type="compositionally biased region" description="Low complexity" evidence="15">
    <location>
        <begin position="1"/>
        <end position="15"/>
    </location>
</feature>
<feature type="domain" description="Translocated intimin receptor C-terminal" evidence="17">
    <location>
        <begin position="337"/>
        <end position="551"/>
    </location>
</feature>
<evidence type="ECO:0000259" key="18">
    <source>
        <dbReference type="Pfam" id="PF07490"/>
    </source>
</evidence>
<evidence type="ECO:0000259" key="16">
    <source>
        <dbReference type="Pfam" id="PF03549"/>
    </source>
</evidence>
<dbReference type="EMBL" id="ABNXQI010000044">
    <property type="protein sequence ID" value="ELP2901973.1"/>
    <property type="molecule type" value="Genomic_DNA"/>
</dbReference>
<evidence type="ECO:0000256" key="1">
    <source>
        <dbReference type="ARBA" id="ARBA00004598"/>
    </source>
</evidence>
<proteinExistence type="inferred from homology"/>
<evidence type="ECO:0000256" key="12">
    <source>
        <dbReference type="ARBA" id="ARBA00023136"/>
    </source>
</evidence>
<feature type="compositionally biased region" description="Basic and acidic residues" evidence="15">
    <location>
        <begin position="422"/>
        <end position="435"/>
    </location>
</feature>
<dbReference type="PRINTS" id="PR01370">
    <property type="entry name" value="TRNSINTIMINR"/>
</dbReference>
<feature type="domain" description="Translocated intimin receptor central" evidence="16">
    <location>
        <begin position="271"/>
        <end position="336"/>
    </location>
</feature>
<keyword evidence="11" id="KW-0843">Virulence</keyword>
<gene>
    <name evidence="19" type="primary">tir</name>
    <name evidence="19" type="ORF">R0P33_004356</name>
</gene>
<dbReference type="Gene3D" id="4.10.820.10">
    <property type="entry name" value="Translocated intimin receptor, central domain"/>
    <property type="match status" value="1"/>
</dbReference>
<evidence type="ECO:0000256" key="5">
    <source>
        <dbReference type="ARBA" id="ARBA00022511"/>
    </source>
</evidence>
<evidence type="ECO:0000256" key="8">
    <source>
        <dbReference type="ARBA" id="ARBA00022692"/>
    </source>
</evidence>